<feature type="domain" description="Thioredoxin-like fold" evidence="3">
    <location>
        <begin position="1"/>
        <end position="76"/>
    </location>
</feature>
<dbReference type="AlphaFoldDB" id="A0A1H7BB86"/>
<accession>A0A1H7BB86</accession>
<dbReference type="InterPro" id="IPR005243">
    <property type="entry name" value="THIRX-like_proc"/>
</dbReference>
<dbReference type="OrthoDB" id="9800630at2"/>
<feature type="disulfide bond" description="Redox-active" evidence="2">
    <location>
        <begin position="10"/>
        <end position="13"/>
    </location>
</feature>
<dbReference type="Pfam" id="PF13192">
    <property type="entry name" value="Thioredoxin_3"/>
    <property type="match status" value="1"/>
</dbReference>
<dbReference type="RefSeq" id="WP_090312882.1">
    <property type="nucleotide sequence ID" value="NZ_FNZE01000016.1"/>
</dbReference>
<evidence type="ECO:0000313" key="4">
    <source>
        <dbReference type="EMBL" id="SEJ74416.1"/>
    </source>
</evidence>
<protein>
    <submittedName>
        <fullName evidence="4">Small redox-active disulfide protein 2</fullName>
    </submittedName>
</protein>
<dbReference type="EMBL" id="FNZE01000016">
    <property type="protein sequence ID" value="SEJ74416.1"/>
    <property type="molecule type" value="Genomic_DNA"/>
</dbReference>
<evidence type="ECO:0000256" key="1">
    <source>
        <dbReference type="PIRSR" id="PIRSR037031-50"/>
    </source>
</evidence>
<evidence type="ECO:0000313" key="5">
    <source>
        <dbReference type="Proteomes" id="UP000242930"/>
    </source>
</evidence>
<dbReference type="SUPFAM" id="SSF52833">
    <property type="entry name" value="Thioredoxin-like"/>
    <property type="match status" value="1"/>
</dbReference>
<name>A0A1H7BB86_9PSED</name>
<reference evidence="5" key="1">
    <citation type="submission" date="2016-10" db="EMBL/GenBank/DDBJ databases">
        <authorList>
            <person name="Varghese N."/>
            <person name="Submissions S."/>
        </authorList>
    </citation>
    <scope>NUCLEOTIDE SEQUENCE [LARGE SCALE GENOMIC DNA]</scope>
    <source>
        <strain evidence="5">LMG 25967</strain>
    </source>
</reference>
<gene>
    <name evidence="4" type="ORF">SAMN05216201_11651</name>
</gene>
<evidence type="ECO:0000256" key="2">
    <source>
        <dbReference type="PIRSR" id="PIRSR037031-51"/>
    </source>
</evidence>
<proteinExistence type="predicted"/>
<organism evidence="4 5">
    <name type="scientific">Pseudomonas linyingensis</name>
    <dbReference type="NCBI Taxonomy" id="915471"/>
    <lineage>
        <taxon>Bacteria</taxon>
        <taxon>Pseudomonadati</taxon>
        <taxon>Pseudomonadota</taxon>
        <taxon>Gammaproteobacteria</taxon>
        <taxon>Pseudomonadales</taxon>
        <taxon>Pseudomonadaceae</taxon>
        <taxon>Pseudomonas</taxon>
    </lineage>
</organism>
<keyword evidence="2" id="KW-0676">Redox-active center</keyword>
<keyword evidence="2" id="KW-1015">Disulfide bond</keyword>
<dbReference type="PANTHER" id="PTHR36450">
    <property type="entry name" value="THIOREDOXIN"/>
    <property type="match status" value="1"/>
</dbReference>
<dbReference type="STRING" id="915471.SAMN05216201_11651"/>
<dbReference type="PANTHER" id="PTHR36450:SF1">
    <property type="entry name" value="THIOREDOXIN"/>
    <property type="match status" value="1"/>
</dbReference>
<keyword evidence="5" id="KW-1185">Reference proteome</keyword>
<sequence>MQIKILGSGCKKCVTLGENTQAALASLGLEADVLKVTDFAEIAAHGVMSTPALAIDDKVVSVGKVLSADEVAALLKAR</sequence>
<dbReference type="Gene3D" id="3.40.30.10">
    <property type="entry name" value="Glutaredoxin"/>
    <property type="match status" value="1"/>
</dbReference>
<dbReference type="InterPro" id="IPR036249">
    <property type="entry name" value="Thioredoxin-like_sf"/>
</dbReference>
<dbReference type="InterPro" id="IPR012336">
    <property type="entry name" value="Thioredoxin-like_fold"/>
</dbReference>
<feature type="active site" description="Nucleophile" evidence="1">
    <location>
        <position position="10"/>
    </location>
</feature>
<feature type="active site" description="Nucleophile" evidence="1">
    <location>
        <position position="13"/>
    </location>
</feature>
<dbReference type="PIRSF" id="PIRSF037031">
    <property type="entry name" value="Redox_disulphide_2"/>
    <property type="match status" value="1"/>
</dbReference>
<dbReference type="Proteomes" id="UP000242930">
    <property type="component" value="Unassembled WGS sequence"/>
</dbReference>
<evidence type="ECO:0000259" key="3">
    <source>
        <dbReference type="Pfam" id="PF13192"/>
    </source>
</evidence>
<dbReference type="NCBIfam" id="TIGR00412">
    <property type="entry name" value="redox_disulf_2"/>
    <property type="match status" value="1"/>
</dbReference>